<evidence type="ECO:0000256" key="6">
    <source>
        <dbReference type="SAM" id="MobiDB-lite"/>
    </source>
</evidence>
<feature type="domain" description="C3H1-type" evidence="7">
    <location>
        <begin position="282"/>
        <end position="305"/>
    </location>
</feature>
<reference evidence="8 9" key="1">
    <citation type="submission" date="2016-03" db="EMBL/GenBank/DDBJ databases">
        <title>Comparative genomics of Pseudogymnoascus destructans, the fungus causing white-nose syndrome of bats.</title>
        <authorList>
            <person name="Palmer J.M."/>
            <person name="Drees K.P."/>
            <person name="Foster J.T."/>
            <person name="Lindner D.L."/>
        </authorList>
    </citation>
    <scope>NUCLEOTIDE SEQUENCE [LARGE SCALE GENOMIC DNA]</scope>
    <source>
        <strain evidence="8 9">UAMH 10579</strain>
    </source>
</reference>
<keyword evidence="4 5" id="KW-0862">Zinc</keyword>
<evidence type="ECO:0000259" key="7">
    <source>
        <dbReference type="PROSITE" id="PS50103"/>
    </source>
</evidence>
<feature type="domain" description="C3H1-type" evidence="7">
    <location>
        <begin position="306"/>
        <end position="332"/>
    </location>
</feature>
<dbReference type="InterPro" id="IPR036855">
    <property type="entry name" value="Znf_CCCH_sf"/>
</dbReference>
<dbReference type="EMBL" id="KV460261">
    <property type="protein sequence ID" value="OBT92872.1"/>
    <property type="molecule type" value="Genomic_DNA"/>
</dbReference>
<reference evidence="9" key="2">
    <citation type="journal article" date="2018" name="Nat. Commun.">
        <title>Extreme sensitivity to ultraviolet light in the fungal pathogen causing white-nose syndrome of bats.</title>
        <authorList>
            <person name="Palmer J.M."/>
            <person name="Drees K.P."/>
            <person name="Foster J.T."/>
            <person name="Lindner D.L."/>
        </authorList>
    </citation>
    <scope>NUCLEOTIDE SEQUENCE [LARGE SCALE GENOMIC DNA]</scope>
    <source>
        <strain evidence="9">UAMH 10579</strain>
    </source>
</reference>
<feature type="domain" description="C3H1-type" evidence="7">
    <location>
        <begin position="333"/>
        <end position="361"/>
    </location>
</feature>
<dbReference type="Proteomes" id="UP000091956">
    <property type="component" value="Unassembled WGS sequence"/>
</dbReference>
<keyword evidence="1 5" id="KW-0479">Metal-binding</keyword>
<dbReference type="PANTHER" id="PTHR46156:SF1">
    <property type="entry name" value="ZINC FINGER CCCH DOMAIN-CONTAINING PROTEIN 3"/>
    <property type="match status" value="1"/>
</dbReference>
<feature type="zinc finger region" description="C3H1-type" evidence="5">
    <location>
        <begin position="306"/>
        <end position="332"/>
    </location>
</feature>
<protein>
    <recommendedName>
        <fullName evidence="7">C3H1-type domain-containing protein</fullName>
    </recommendedName>
</protein>
<evidence type="ECO:0000256" key="1">
    <source>
        <dbReference type="ARBA" id="ARBA00022723"/>
    </source>
</evidence>
<evidence type="ECO:0000256" key="2">
    <source>
        <dbReference type="ARBA" id="ARBA00022737"/>
    </source>
</evidence>
<dbReference type="GO" id="GO:0008270">
    <property type="term" value="F:zinc ion binding"/>
    <property type="evidence" value="ECO:0007669"/>
    <property type="project" value="UniProtKB-KW"/>
</dbReference>
<feature type="zinc finger region" description="C3H1-type" evidence="5">
    <location>
        <begin position="250"/>
        <end position="278"/>
    </location>
</feature>
<evidence type="ECO:0000256" key="3">
    <source>
        <dbReference type="ARBA" id="ARBA00022771"/>
    </source>
</evidence>
<dbReference type="GeneID" id="28842444"/>
<feature type="domain" description="C3H1-type" evidence="7">
    <location>
        <begin position="250"/>
        <end position="278"/>
    </location>
</feature>
<evidence type="ECO:0000256" key="4">
    <source>
        <dbReference type="ARBA" id="ARBA00022833"/>
    </source>
</evidence>
<dbReference type="SUPFAM" id="SSF90229">
    <property type="entry name" value="CCCH zinc finger"/>
    <property type="match status" value="3"/>
</dbReference>
<dbReference type="Gene3D" id="4.10.1000.10">
    <property type="entry name" value="Zinc finger, CCCH-type"/>
    <property type="match status" value="2"/>
</dbReference>
<dbReference type="PANTHER" id="PTHR46156">
    <property type="entry name" value="CCCH ZINGC FINGER"/>
    <property type="match status" value="1"/>
</dbReference>
<gene>
    <name evidence="8" type="ORF">VE01_09058</name>
</gene>
<dbReference type="PROSITE" id="PS50103">
    <property type="entry name" value="ZF_C3H1"/>
    <property type="match status" value="4"/>
</dbReference>
<evidence type="ECO:0000313" key="8">
    <source>
        <dbReference type="EMBL" id="OBT92872.1"/>
    </source>
</evidence>
<dbReference type="Pfam" id="PF00642">
    <property type="entry name" value="zf-CCCH"/>
    <property type="match status" value="2"/>
</dbReference>
<evidence type="ECO:0000256" key="5">
    <source>
        <dbReference type="PROSITE-ProRule" id="PRU00723"/>
    </source>
</evidence>
<dbReference type="RefSeq" id="XP_018126605.1">
    <property type="nucleotide sequence ID" value="XM_018278475.2"/>
</dbReference>
<feature type="zinc finger region" description="C3H1-type" evidence="5">
    <location>
        <begin position="282"/>
        <end position="305"/>
    </location>
</feature>
<dbReference type="FunFam" id="4.10.1000.10:FF:000022">
    <property type="entry name" value="Zinc finger CCCH domain-containing protein 7"/>
    <property type="match status" value="1"/>
</dbReference>
<organism evidence="8 9">
    <name type="scientific">Pseudogymnoascus verrucosus</name>
    <dbReference type="NCBI Taxonomy" id="342668"/>
    <lineage>
        <taxon>Eukaryota</taxon>
        <taxon>Fungi</taxon>
        <taxon>Dikarya</taxon>
        <taxon>Ascomycota</taxon>
        <taxon>Pezizomycotina</taxon>
        <taxon>Leotiomycetes</taxon>
        <taxon>Thelebolales</taxon>
        <taxon>Thelebolaceae</taxon>
        <taxon>Pseudogymnoascus</taxon>
    </lineage>
</organism>
<keyword evidence="2" id="KW-0677">Repeat</keyword>
<dbReference type="SMART" id="SM00356">
    <property type="entry name" value="ZnF_C3H1"/>
    <property type="match status" value="4"/>
</dbReference>
<feature type="compositionally biased region" description="Acidic residues" evidence="6">
    <location>
        <begin position="394"/>
        <end position="433"/>
    </location>
</feature>
<name>A0A1B8GAL9_9PEZI</name>
<feature type="zinc finger region" description="C3H1-type" evidence="5">
    <location>
        <begin position="333"/>
        <end position="361"/>
    </location>
</feature>
<feature type="compositionally biased region" description="Polar residues" evidence="6">
    <location>
        <begin position="24"/>
        <end position="36"/>
    </location>
</feature>
<dbReference type="InterPro" id="IPR000571">
    <property type="entry name" value="Znf_CCCH"/>
</dbReference>
<dbReference type="FunFam" id="4.10.1000.10:FF:000035">
    <property type="entry name" value="CCCH zinc finger protein, variant"/>
    <property type="match status" value="1"/>
</dbReference>
<feature type="region of interest" description="Disordered" evidence="6">
    <location>
        <begin position="1"/>
        <end position="80"/>
    </location>
</feature>
<keyword evidence="3 5" id="KW-0863">Zinc-finger</keyword>
<dbReference type="OrthoDB" id="410307at2759"/>
<dbReference type="Gene3D" id="6.10.250.3220">
    <property type="match status" value="1"/>
</dbReference>
<accession>A0A1B8GAL9</accession>
<evidence type="ECO:0000313" key="9">
    <source>
        <dbReference type="Proteomes" id="UP000091956"/>
    </source>
</evidence>
<proteinExistence type="predicted"/>
<sequence length="442" mass="48641">MESEQEMMTRISKLAGQINRHKNQQPASTSASNFQAQPGAPYPTPNYNAHSSQGRPPSRGGYSRGRGYYRGGKPNTIHRNRTLVLNNANTGSKADGAQDDSSGATATAPAWVTKTDRHMQLINPAIYEKQSQDRARAIEETRKLRLKQRDDREKYKLSKHLERLSGNMGPHGVNQRAPQALPNYEITVEGIRFRVMKDGSKLAKVPGDENAAKLTPKSATVGGVRFYRSKNGNLYRSGILKAQRQPAAIKKIDEPCRLFSTTGICPKGPRCRYTHDPAKVAICKDFLQTGTCAAGDSCDLSHEATPSRTPACLHFARGNCANESCRYAHVRVSASAPVCRAFAVYGYCERGAECDERHVVECPEFSRTGECKTKGCKLPHRLKASMLRKNAAMEGEEGSDLESEEEEGEEIGSDDVDSDDLEVLGLEGEGDAEMLEKDYVQL</sequence>
<dbReference type="GO" id="GO:0005634">
    <property type="term" value="C:nucleus"/>
    <property type="evidence" value="ECO:0007669"/>
    <property type="project" value="TreeGrafter"/>
</dbReference>
<dbReference type="AlphaFoldDB" id="A0A1B8GAL9"/>
<keyword evidence="9" id="KW-1185">Reference proteome</keyword>
<feature type="region of interest" description="Disordered" evidence="6">
    <location>
        <begin position="388"/>
        <end position="442"/>
    </location>
</feature>
<dbReference type="STRING" id="342668.A0A1B8GAL9"/>